<dbReference type="SUPFAM" id="SSF54427">
    <property type="entry name" value="NTF2-like"/>
    <property type="match status" value="1"/>
</dbReference>
<accession>A0A7Y4H6W6</accession>
<dbReference type="AlphaFoldDB" id="A0A7Y4H6W6"/>
<evidence type="ECO:0000313" key="3">
    <source>
        <dbReference type="Proteomes" id="UP000528734"/>
    </source>
</evidence>
<dbReference type="Proteomes" id="UP000528734">
    <property type="component" value="Unassembled WGS sequence"/>
</dbReference>
<reference evidence="2 3" key="1">
    <citation type="submission" date="2020-03" db="EMBL/GenBank/DDBJ databases">
        <title>Bradyrhizobium diversity isolated from nodules of Muelleranthus trifoliolatus.</title>
        <authorList>
            <person name="Klepa M."/>
            <person name="Helene L."/>
            <person name="Hungria M."/>
        </authorList>
    </citation>
    <scope>NUCLEOTIDE SEQUENCE [LARGE SCALE GENOMIC DNA]</scope>
    <source>
        <strain evidence="2 3">WSM 1744</strain>
    </source>
</reference>
<feature type="domain" description="SnoaL-like" evidence="1">
    <location>
        <begin position="11"/>
        <end position="123"/>
    </location>
</feature>
<dbReference type="InterPro" id="IPR037401">
    <property type="entry name" value="SnoaL-like"/>
</dbReference>
<dbReference type="Pfam" id="PF12680">
    <property type="entry name" value="SnoaL_2"/>
    <property type="match status" value="1"/>
</dbReference>
<dbReference type="Gene3D" id="3.10.450.50">
    <property type="match status" value="1"/>
</dbReference>
<proteinExistence type="predicted"/>
<dbReference type="RefSeq" id="WP_171711630.1">
    <property type="nucleotide sequence ID" value="NZ_JAAVLW010000006.1"/>
</dbReference>
<sequence length="142" mass="15990">MKEQHLIDRAKAFVAAVAAAAPREAIEAFYAEDVIQEEFPNLLLPDGAVRDFINLRAAHDKTRYTIEQQSFEIVNAVASGNCVLLEIIWNATLAADLDPLTPGDRMRAQLAQVFEFRDGLIFRLRTYSCYVARHEIRPNSLA</sequence>
<name>A0A7Y4H6W6_9BRAD</name>
<protein>
    <submittedName>
        <fullName evidence="2">Nuclear transport factor 2 family protein</fullName>
    </submittedName>
</protein>
<keyword evidence="3" id="KW-1185">Reference proteome</keyword>
<dbReference type="EMBL" id="JAAVLW010000006">
    <property type="protein sequence ID" value="NOJ48761.1"/>
    <property type="molecule type" value="Genomic_DNA"/>
</dbReference>
<gene>
    <name evidence="2" type="ORF">HCN50_21330</name>
</gene>
<evidence type="ECO:0000313" key="2">
    <source>
        <dbReference type="EMBL" id="NOJ48761.1"/>
    </source>
</evidence>
<evidence type="ECO:0000259" key="1">
    <source>
        <dbReference type="Pfam" id="PF12680"/>
    </source>
</evidence>
<organism evidence="2 3">
    <name type="scientific">Bradyrhizobium archetypum</name>
    <dbReference type="NCBI Taxonomy" id="2721160"/>
    <lineage>
        <taxon>Bacteria</taxon>
        <taxon>Pseudomonadati</taxon>
        <taxon>Pseudomonadota</taxon>
        <taxon>Alphaproteobacteria</taxon>
        <taxon>Hyphomicrobiales</taxon>
        <taxon>Nitrobacteraceae</taxon>
        <taxon>Bradyrhizobium</taxon>
    </lineage>
</organism>
<comment type="caution">
    <text evidence="2">The sequence shown here is derived from an EMBL/GenBank/DDBJ whole genome shotgun (WGS) entry which is preliminary data.</text>
</comment>
<dbReference type="InterPro" id="IPR032710">
    <property type="entry name" value="NTF2-like_dom_sf"/>
</dbReference>